<gene>
    <name evidence="2" type="ORF">ACFOHV_08280</name>
</gene>
<dbReference type="SMART" id="SM00421">
    <property type="entry name" value="HTH_LUXR"/>
    <property type="match status" value="1"/>
</dbReference>
<proteinExistence type="predicted"/>
<keyword evidence="3" id="KW-1185">Reference proteome</keyword>
<dbReference type="InterPro" id="IPR016032">
    <property type="entry name" value="Sig_transdc_resp-reg_C-effctor"/>
</dbReference>
<dbReference type="SUPFAM" id="SSF46894">
    <property type="entry name" value="C-terminal effector domain of the bipartite response regulators"/>
    <property type="match status" value="1"/>
</dbReference>
<sequence>MSAFNAISQELIDIWLQSDATTAPEDLYSIVIGRLNIKMALSVVTTVADDPYDWRFRRVKDFGFRSYLLNQMKQQFPDAALRDLDRRFIDDAIISAYLRTLEVKRPALDLVRTKLLGVRIGYERLIIPQKCGGKPGWCISLVEGRFFISPMREAKTDITDDNIIQLLIEGQTTKEIAEILHLSPRTIEHRIDKLKSRFEAKNLVHLVAKLVATQVERQAHEGKVRTPLD</sequence>
<comment type="caution">
    <text evidence="2">The sequence shown here is derived from an EMBL/GenBank/DDBJ whole genome shotgun (WGS) entry which is preliminary data.</text>
</comment>
<protein>
    <submittedName>
        <fullName evidence="2">Helix-turn-helix transcriptional regulator</fullName>
    </submittedName>
</protein>
<feature type="domain" description="HTH luxR-type" evidence="1">
    <location>
        <begin position="162"/>
        <end position="210"/>
    </location>
</feature>
<evidence type="ECO:0000259" key="1">
    <source>
        <dbReference type="SMART" id="SM00421"/>
    </source>
</evidence>
<dbReference type="CDD" id="cd06170">
    <property type="entry name" value="LuxR_C_like"/>
    <property type="match status" value="1"/>
</dbReference>
<reference evidence="3" key="1">
    <citation type="journal article" date="2019" name="Int. J. Syst. Evol. Microbiol.">
        <title>The Global Catalogue of Microorganisms (GCM) 10K type strain sequencing project: providing services to taxonomists for standard genome sequencing and annotation.</title>
        <authorList>
            <consortium name="The Broad Institute Genomics Platform"/>
            <consortium name="The Broad Institute Genome Sequencing Center for Infectious Disease"/>
            <person name="Wu L."/>
            <person name="Ma J."/>
        </authorList>
    </citation>
    <scope>NUCLEOTIDE SEQUENCE [LARGE SCALE GENOMIC DNA]</scope>
    <source>
        <strain evidence="3">KCTC 52231</strain>
    </source>
</reference>
<dbReference type="RefSeq" id="WP_182305579.1">
    <property type="nucleotide sequence ID" value="NZ_CP059896.1"/>
</dbReference>
<dbReference type="InterPro" id="IPR000792">
    <property type="entry name" value="Tscrpt_reg_LuxR_C"/>
</dbReference>
<dbReference type="Gene3D" id="1.10.10.10">
    <property type="entry name" value="Winged helix-like DNA-binding domain superfamily/Winged helix DNA-binding domain"/>
    <property type="match status" value="1"/>
</dbReference>
<dbReference type="InterPro" id="IPR036388">
    <property type="entry name" value="WH-like_DNA-bd_sf"/>
</dbReference>
<dbReference type="Pfam" id="PF00196">
    <property type="entry name" value="GerE"/>
    <property type="match status" value="1"/>
</dbReference>
<evidence type="ECO:0000313" key="2">
    <source>
        <dbReference type="EMBL" id="MFC3163273.1"/>
    </source>
</evidence>
<evidence type="ECO:0000313" key="3">
    <source>
        <dbReference type="Proteomes" id="UP001595647"/>
    </source>
</evidence>
<name>A0ABV7HY17_9HYPH</name>
<accession>A0ABV7HY17</accession>
<dbReference type="EMBL" id="JBHRTG010000007">
    <property type="protein sequence ID" value="MFC3163273.1"/>
    <property type="molecule type" value="Genomic_DNA"/>
</dbReference>
<organism evidence="2 3">
    <name type="scientific">Ciceribacter thiooxidans</name>
    <dbReference type="NCBI Taxonomy" id="1969821"/>
    <lineage>
        <taxon>Bacteria</taxon>
        <taxon>Pseudomonadati</taxon>
        <taxon>Pseudomonadota</taxon>
        <taxon>Alphaproteobacteria</taxon>
        <taxon>Hyphomicrobiales</taxon>
        <taxon>Rhizobiaceae</taxon>
        <taxon>Ciceribacter</taxon>
    </lineage>
</organism>
<dbReference type="Proteomes" id="UP001595647">
    <property type="component" value="Unassembled WGS sequence"/>
</dbReference>